<keyword evidence="5" id="KW-0539">Nucleus</keyword>
<evidence type="ECO:0000313" key="7">
    <source>
        <dbReference type="Proteomes" id="UP001147746"/>
    </source>
</evidence>
<keyword evidence="4" id="KW-0862">Zinc</keyword>
<keyword evidence="7" id="KW-1185">Reference proteome</keyword>
<evidence type="ECO:0000256" key="3">
    <source>
        <dbReference type="ARBA" id="ARBA00022771"/>
    </source>
</evidence>
<dbReference type="PANTHER" id="PTHR46481">
    <property type="entry name" value="ZINC FINGER BED DOMAIN-CONTAINING PROTEIN 4"/>
    <property type="match status" value="1"/>
</dbReference>
<reference evidence="6" key="2">
    <citation type="journal article" date="2023" name="IMA Fungus">
        <title>Comparative genomic study of the Penicillium genus elucidates a diverse pangenome and 15 lateral gene transfer events.</title>
        <authorList>
            <person name="Petersen C."/>
            <person name="Sorensen T."/>
            <person name="Nielsen M.R."/>
            <person name="Sondergaard T.E."/>
            <person name="Sorensen J.L."/>
            <person name="Fitzpatrick D.A."/>
            <person name="Frisvad J.C."/>
            <person name="Nielsen K.L."/>
        </authorList>
    </citation>
    <scope>NUCLEOTIDE SEQUENCE</scope>
    <source>
        <strain evidence="6">IBT 21472</strain>
    </source>
</reference>
<reference evidence="6" key="1">
    <citation type="submission" date="2022-12" db="EMBL/GenBank/DDBJ databases">
        <authorList>
            <person name="Petersen C."/>
        </authorList>
    </citation>
    <scope>NUCLEOTIDE SEQUENCE</scope>
    <source>
        <strain evidence="6">IBT 21472</strain>
    </source>
</reference>
<dbReference type="EMBL" id="JAPZBO010000004">
    <property type="protein sequence ID" value="KAJ5318390.1"/>
    <property type="molecule type" value="Genomic_DNA"/>
</dbReference>
<protein>
    <recommendedName>
        <fullName evidence="8">BED-type domain-containing protein</fullName>
    </recommendedName>
</protein>
<evidence type="ECO:0000256" key="4">
    <source>
        <dbReference type="ARBA" id="ARBA00022833"/>
    </source>
</evidence>
<evidence type="ECO:0000313" key="6">
    <source>
        <dbReference type="EMBL" id="KAJ5318390.1"/>
    </source>
</evidence>
<dbReference type="InterPro" id="IPR012337">
    <property type="entry name" value="RNaseH-like_sf"/>
</dbReference>
<evidence type="ECO:0000256" key="1">
    <source>
        <dbReference type="ARBA" id="ARBA00004123"/>
    </source>
</evidence>
<dbReference type="InterPro" id="IPR052035">
    <property type="entry name" value="ZnF_BED_domain_contain"/>
</dbReference>
<dbReference type="PANTHER" id="PTHR46481:SF10">
    <property type="entry name" value="ZINC FINGER BED DOMAIN-CONTAINING PROTEIN 39"/>
    <property type="match status" value="1"/>
</dbReference>
<accession>A0A9W9Q1E8</accession>
<evidence type="ECO:0008006" key="8">
    <source>
        <dbReference type="Google" id="ProtNLM"/>
    </source>
</evidence>
<dbReference type="SUPFAM" id="SSF53098">
    <property type="entry name" value="Ribonuclease H-like"/>
    <property type="match status" value="1"/>
</dbReference>
<name>A0A9W9Q1E8_9EURO</name>
<dbReference type="GO" id="GO:0008270">
    <property type="term" value="F:zinc ion binding"/>
    <property type="evidence" value="ECO:0007669"/>
    <property type="project" value="UniProtKB-KW"/>
</dbReference>
<evidence type="ECO:0000256" key="5">
    <source>
        <dbReference type="ARBA" id="ARBA00023242"/>
    </source>
</evidence>
<organism evidence="6 7">
    <name type="scientific">Penicillium atrosanguineum</name>
    <dbReference type="NCBI Taxonomy" id="1132637"/>
    <lineage>
        <taxon>Eukaryota</taxon>
        <taxon>Fungi</taxon>
        <taxon>Dikarya</taxon>
        <taxon>Ascomycota</taxon>
        <taxon>Pezizomycotina</taxon>
        <taxon>Eurotiomycetes</taxon>
        <taxon>Eurotiomycetidae</taxon>
        <taxon>Eurotiales</taxon>
        <taxon>Aspergillaceae</taxon>
        <taxon>Penicillium</taxon>
    </lineage>
</organism>
<dbReference type="Proteomes" id="UP001147746">
    <property type="component" value="Unassembled WGS sequence"/>
</dbReference>
<evidence type="ECO:0000256" key="2">
    <source>
        <dbReference type="ARBA" id="ARBA00022723"/>
    </source>
</evidence>
<dbReference type="GO" id="GO:0005634">
    <property type="term" value="C:nucleus"/>
    <property type="evidence" value="ECO:0007669"/>
    <property type="project" value="UniProtKB-SubCell"/>
</dbReference>
<gene>
    <name evidence="6" type="ORF">N7476_004810</name>
</gene>
<comment type="subcellular location">
    <subcellularLocation>
        <location evidence="1">Nucleus</location>
    </subcellularLocation>
</comment>
<sequence length="547" mass="63075">MSQSQHSDFTSSIYDGEIDNLSYLATSNPLATPSGSQYALDTSDRDFLRPTRPVVPSSFTRVGPDRRKAFVLYERMAHNDWVEWWLHTDYGRKSKIKWDSTRHAEIWGLFDQVAHNLDGAPKVMCQRCGAILEHPYTANPKSKEGRVQYHGKSTMQKHIKTASCIRAGQGKGNEITKFLKNGKLPIDDNTPFSQESWEEDLLQFLTLNRLPLHLIEHPSLQRLISRARCAPSLPIIPSADTIRRRLTSIVKDRQEGILRRLPVSSKISIALDCWTSPYSQSFMAITGYFIDADWRYQEVLLGFKPVYGSHTGANLSGVLLQTLMEHNIEGRVFGITTDNASNNKTLVTSLQQSLQQALADDVILPRIPCLAHVIQLSLQQLLGRIKANPLNESAETKWTEKQSRLAKLNAQHQVREISYTLNKVRFLAIYVTASPQRREIFYNLQTTDVKLVPIQDVRTRWNSTFLMLRRAKRLRDIFAPFCTEYDCEEMLLNDEEWRQVDYLLCITEPFFDYTTQLSKTRDVTAHYIFKIYNKLFEHLEQSMKQLR</sequence>
<proteinExistence type="predicted"/>
<comment type="caution">
    <text evidence="6">The sequence shown here is derived from an EMBL/GenBank/DDBJ whole genome shotgun (WGS) entry which is preliminary data.</text>
</comment>
<keyword evidence="3" id="KW-0863">Zinc-finger</keyword>
<keyword evidence="2" id="KW-0479">Metal-binding</keyword>
<dbReference type="AlphaFoldDB" id="A0A9W9Q1E8"/>